<dbReference type="CDD" id="cd21213">
    <property type="entry name" value="CH_DIXDC1"/>
    <property type="match status" value="1"/>
</dbReference>
<dbReference type="PROSITE" id="PS50021">
    <property type="entry name" value="CH"/>
    <property type="match status" value="1"/>
</dbReference>
<sequence>MTGGWSRVRTRSNGLFRKQLTAYVAWVNSQLKKKPGAHLVEDLRHDVRDGVALIDLIEVIAGERLADTHPAPSSTAEMVENVEAVLRFMALNKVKMHHITTRDVVEGNLKAIMRLVLALAAHYKPNSVRHSAQRETAVANQNITGIAQRETAVANQNITGIAQVANVVEGNLKAIMRLVLALAAHYKPNSVRHSAQRETAVANQNITGIAQVGAVQLDLN</sequence>
<dbReference type="AlphaFoldDB" id="A0A3S1HFB9"/>
<gene>
    <name evidence="2" type="ORF">EGW08_014035</name>
</gene>
<dbReference type="SMART" id="SM00033">
    <property type="entry name" value="CH"/>
    <property type="match status" value="1"/>
</dbReference>
<protein>
    <recommendedName>
        <fullName evidence="1">Calponin-homology (CH) domain-containing protein</fullName>
    </recommendedName>
</protein>
<reference evidence="2 3" key="1">
    <citation type="submission" date="2019-01" db="EMBL/GenBank/DDBJ databases">
        <title>A draft genome assembly of the solar-powered sea slug Elysia chlorotica.</title>
        <authorList>
            <person name="Cai H."/>
            <person name="Li Q."/>
            <person name="Fang X."/>
            <person name="Li J."/>
            <person name="Curtis N.E."/>
            <person name="Altenburger A."/>
            <person name="Shibata T."/>
            <person name="Feng M."/>
            <person name="Maeda T."/>
            <person name="Schwartz J.A."/>
            <person name="Shigenobu S."/>
            <person name="Lundholm N."/>
            <person name="Nishiyama T."/>
            <person name="Yang H."/>
            <person name="Hasebe M."/>
            <person name="Li S."/>
            <person name="Pierce S.K."/>
            <person name="Wang J."/>
        </authorList>
    </citation>
    <scope>NUCLEOTIDE SEQUENCE [LARGE SCALE GENOMIC DNA]</scope>
    <source>
        <strain evidence="2">EC2010</strain>
        <tissue evidence="2">Whole organism of an adult</tissue>
    </source>
</reference>
<dbReference type="Pfam" id="PF00307">
    <property type="entry name" value="CH"/>
    <property type="match status" value="1"/>
</dbReference>
<dbReference type="OrthoDB" id="30551at2759"/>
<dbReference type="InterPro" id="IPR001715">
    <property type="entry name" value="CH_dom"/>
</dbReference>
<dbReference type="PANTHER" id="PTHR11915">
    <property type="entry name" value="SPECTRIN/FILAMIN RELATED CYTOSKELETAL PROTEIN"/>
    <property type="match status" value="1"/>
</dbReference>
<keyword evidence="3" id="KW-1185">Reference proteome</keyword>
<evidence type="ECO:0000313" key="2">
    <source>
        <dbReference type="EMBL" id="RUS78221.1"/>
    </source>
</evidence>
<proteinExistence type="predicted"/>
<dbReference type="Gene3D" id="1.10.418.10">
    <property type="entry name" value="Calponin-like domain"/>
    <property type="match status" value="1"/>
</dbReference>
<dbReference type="STRING" id="188477.A0A3S1HFB9"/>
<accession>A0A3S1HFB9</accession>
<dbReference type="Proteomes" id="UP000271974">
    <property type="component" value="Unassembled WGS sequence"/>
</dbReference>
<organism evidence="2 3">
    <name type="scientific">Elysia chlorotica</name>
    <name type="common">Eastern emerald elysia</name>
    <name type="synonym">Sea slug</name>
    <dbReference type="NCBI Taxonomy" id="188477"/>
    <lineage>
        <taxon>Eukaryota</taxon>
        <taxon>Metazoa</taxon>
        <taxon>Spiralia</taxon>
        <taxon>Lophotrochozoa</taxon>
        <taxon>Mollusca</taxon>
        <taxon>Gastropoda</taxon>
        <taxon>Heterobranchia</taxon>
        <taxon>Euthyneura</taxon>
        <taxon>Panpulmonata</taxon>
        <taxon>Sacoglossa</taxon>
        <taxon>Placobranchoidea</taxon>
        <taxon>Plakobranchidae</taxon>
        <taxon>Elysia</taxon>
    </lineage>
</organism>
<name>A0A3S1HFB9_ELYCH</name>
<dbReference type="InterPro" id="IPR036872">
    <property type="entry name" value="CH_dom_sf"/>
</dbReference>
<dbReference type="EMBL" id="RQTK01000525">
    <property type="protein sequence ID" value="RUS78221.1"/>
    <property type="molecule type" value="Genomic_DNA"/>
</dbReference>
<dbReference type="SUPFAM" id="SSF47576">
    <property type="entry name" value="Calponin-homology domain, CH-domain"/>
    <property type="match status" value="1"/>
</dbReference>
<evidence type="ECO:0000313" key="3">
    <source>
        <dbReference type="Proteomes" id="UP000271974"/>
    </source>
</evidence>
<comment type="caution">
    <text evidence="2">The sequence shown here is derived from an EMBL/GenBank/DDBJ whole genome shotgun (WGS) entry which is preliminary data.</text>
</comment>
<feature type="domain" description="Calponin-homology (CH)" evidence="1">
    <location>
        <begin position="17"/>
        <end position="124"/>
    </location>
</feature>
<evidence type="ECO:0000259" key="1">
    <source>
        <dbReference type="PROSITE" id="PS50021"/>
    </source>
</evidence>